<organism evidence="4 6">
    <name type="scientific">Plasmodiophora brassicae</name>
    <name type="common">Clubroot disease agent</name>
    <dbReference type="NCBI Taxonomy" id="37360"/>
    <lineage>
        <taxon>Eukaryota</taxon>
        <taxon>Sar</taxon>
        <taxon>Rhizaria</taxon>
        <taxon>Endomyxa</taxon>
        <taxon>Phytomyxea</taxon>
        <taxon>Plasmodiophorida</taxon>
        <taxon>Plasmodiophoridae</taxon>
        <taxon>Plasmodiophora</taxon>
    </lineage>
</organism>
<dbReference type="OMA" id="VQWCPDR"/>
<dbReference type="PROSITE" id="PS50082">
    <property type="entry name" value="WD_REPEATS_2"/>
    <property type="match status" value="1"/>
</dbReference>
<reference evidence="5 7" key="2">
    <citation type="submission" date="2018-03" db="EMBL/GenBank/DDBJ databases">
        <authorList>
            <person name="Fogelqvist J."/>
        </authorList>
    </citation>
    <scope>NUCLEOTIDE SEQUENCE [LARGE SCALE GENOMIC DNA]</scope>
</reference>
<evidence type="ECO:0000313" key="6">
    <source>
        <dbReference type="Proteomes" id="UP000039324"/>
    </source>
</evidence>
<dbReference type="InterPro" id="IPR015943">
    <property type="entry name" value="WD40/YVTN_repeat-like_dom_sf"/>
</dbReference>
<dbReference type="PANTHER" id="PTHR22850">
    <property type="entry name" value="WD40 REPEAT FAMILY"/>
    <property type="match status" value="1"/>
</dbReference>
<dbReference type="InterPro" id="IPR001680">
    <property type="entry name" value="WD40_rpt"/>
</dbReference>
<dbReference type="PROSITE" id="PS00678">
    <property type="entry name" value="WD_REPEATS_1"/>
    <property type="match status" value="1"/>
</dbReference>
<evidence type="ECO:0000313" key="4">
    <source>
        <dbReference type="EMBL" id="CEP00145.1"/>
    </source>
</evidence>
<protein>
    <submittedName>
        <fullName evidence="4">Uncharacterized protein</fullName>
    </submittedName>
</protein>
<keyword evidence="1 3" id="KW-0853">WD repeat</keyword>
<proteinExistence type="predicted"/>
<feature type="repeat" description="WD" evidence="3">
    <location>
        <begin position="194"/>
        <end position="236"/>
    </location>
</feature>
<dbReference type="InterPro" id="IPR050459">
    <property type="entry name" value="WD_repeat_RBAP46/RBAP48/MSI1"/>
</dbReference>
<evidence type="ECO:0000256" key="1">
    <source>
        <dbReference type="ARBA" id="ARBA00022574"/>
    </source>
</evidence>
<dbReference type="AlphaFoldDB" id="A0A0G4IXX2"/>
<evidence type="ECO:0000256" key="3">
    <source>
        <dbReference type="PROSITE-ProRule" id="PRU00221"/>
    </source>
</evidence>
<reference evidence="4 6" key="1">
    <citation type="submission" date="2015-02" db="EMBL/GenBank/DDBJ databases">
        <authorList>
            <person name="Chooi Y.-H."/>
        </authorList>
    </citation>
    <scope>NUCLEOTIDE SEQUENCE [LARGE SCALE GENOMIC DNA]</scope>
    <source>
        <strain evidence="4">E3</strain>
    </source>
</reference>
<dbReference type="SMART" id="SM00320">
    <property type="entry name" value="WD40"/>
    <property type="match status" value="6"/>
</dbReference>
<dbReference type="EMBL" id="CDSF01000098">
    <property type="protein sequence ID" value="CEP00145.1"/>
    <property type="molecule type" value="Genomic_DNA"/>
</dbReference>
<gene>
    <name evidence="4" type="ORF">PBRA_007879</name>
    <name evidence="5" type="ORF">PLBR_LOCUS6168</name>
</gene>
<dbReference type="Proteomes" id="UP000039324">
    <property type="component" value="Unassembled WGS sequence"/>
</dbReference>
<dbReference type="Gene3D" id="2.130.10.10">
    <property type="entry name" value="YVTN repeat-like/Quinoprotein amine dehydrogenase"/>
    <property type="match status" value="1"/>
</dbReference>
<dbReference type="SUPFAM" id="SSF50978">
    <property type="entry name" value="WD40 repeat-like"/>
    <property type="match status" value="1"/>
</dbReference>
<dbReference type="Pfam" id="PF00400">
    <property type="entry name" value="WD40"/>
    <property type="match status" value="3"/>
</dbReference>
<keyword evidence="5" id="KW-0496">Mitochondrion</keyword>
<evidence type="ECO:0000313" key="7">
    <source>
        <dbReference type="Proteomes" id="UP000290189"/>
    </source>
</evidence>
<dbReference type="OrthoDB" id="427795at2759"/>
<dbReference type="STRING" id="37360.A0A0G4IXX2"/>
<geneLocation type="mitochondrion" evidence="5"/>
<dbReference type="PROSITE" id="PS50294">
    <property type="entry name" value="WD_REPEATS_REGION"/>
    <property type="match status" value="1"/>
</dbReference>
<accession>A0A0G4IXX2</accession>
<evidence type="ECO:0000313" key="5">
    <source>
        <dbReference type="EMBL" id="SPQ98953.1"/>
    </source>
</evidence>
<dbReference type="EMBL" id="OVEO01000010">
    <property type="protein sequence ID" value="SPQ98953.1"/>
    <property type="molecule type" value="Genomic_DNA"/>
</dbReference>
<evidence type="ECO:0000256" key="2">
    <source>
        <dbReference type="ARBA" id="ARBA00022737"/>
    </source>
</evidence>
<dbReference type="InterPro" id="IPR036322">
    <property type="entry name" value="WD40_repeat_dom_sf"/>
</dbReference>
<keyword evidence="6" id="KW-1185">Reference proteome</keyword>
<sequence length="409" mass="45304">MSSLHAERIPLLYDAFVEQTLEWPSYACCWGQTQGASHRLYMSRSTSAEATGRHWKGPPNAIETYDVDLGAAAKVAVRKRIVHPGEVNRIKVCRQFPDIIATHSDCPDVYVWNVETQRGRDLEADSHPNEPDVILKGHTSNATYALDFAYREPLIISGGSDNVVCLWSLEDDVATVPRGGGRKPQRLLECRMKFQGHTKSVEDCVFNPDHQALLASVGDDCDLMVWDARTGTKPVAVVRRLHATDINAIDWNRLDANFLVTGASDKLIKIVDMRLLSDDDVPIGRAPKGPCVQSFDIHEGPVTNVQWSATSPTYFASSSEDGHMFVFDRLRHSFDDGSGVAPELVLRHEGHGSMPVVNFDWNSREPWLMASVSDDAEGLGGGTLQVWKISDLLTAPEGDVRQMLQEVLS</sequence>
<keyword evidence="2" id="KW-0677">Repeat</keyword>
<name>A0A0G4IXX2_PLABS</name>
<dbReference type="Proteomes" id="UP000290189">
    <property type="component" value="Unassembled WGS sequence"/>
</dbReference>
<dbReference type="InterPro" id="IPR019775">
    <property type="entry name" value="WD40_repeat_CS"/>
</dbReference>